<reference evidence="3" key="1">
    <citation type="journal article" date="2020" name="Front. Microbiol.">
        <title>Phenotypic and Genetic Characterization of the Cheese Ripening Yeast Geotrichum candidum.</title>
        <authorList>
            <person name="Perkins V."/>
            <person name="Vignola S."/>
            <person name="Lessard M.H."/>
            <person name="Plante P.L."/>
            <person name="Corbeil J."/>
            <person name="Dugat-Bony E."/>
            <person name="Frenette M."/>
            <person name="Labrie S."/>
        </authorList>
    </citation>
    <scope>NUCLEOTIDE SEQUENCE</scope>
    <source>
        <strain evidence="3">LMA-70</strain>
    </source>
</reference>
<dbReference type="Proteomes" id="UP000750522">
    <property type="component" value="Unassembled WGS sequence"/>
</dbReference>
<accession>A0A9P5G119</accession>
<dbReference type="InterPro" id="IPR010401">
    <property type="entry name" value="AGL/Gdb1"/>
</dbReference>
<dbReference type="InterPro" id="IPR032790">
    <property type="entry name" value="GDE_C"/>
</dbReference>
<dbReference type="GO" id="GO:0004135">
    <property type="term" value="F:amylo-alpha-1,6-glucosidase activity"/>
    <property type="evidence" value="ECO:0007669"/>
    <property type="project" value="InterPro"/>
</dbReference>
<sequence length="529" mass="58883">MVGKVPSTSLVPFKTVGSMAAGLPFFSHDYMRCWGRDVFISLRGLLICIGRHEEAKQHILSFAATLKHGLIPNLLDAGRNPRYNARDATWFFTQVLQEYANEVPDGYSIFNETVKRRFPLNDDYVPIDDPRAFSETSTIAEIYYEILARHAKGIEFREANAGPNLDSQVKDEGFNQKIYVDWSTGFVFGGNEYNCGTWMDKMGESEKAGNKGFPGTPRTGAAVEITGLLKSTVRFAIELSKKGILKHDYVVNQHGDQVTFQAWNDKIQETFECAYYVPLNADDDSNYDIERQVVHRRGIYKDLYRSTNTYEDYQLRPNFTIAMVVAPELFVVDHAINAIAMADQILRGPIGMATLDPDDLNYRPAFTQLDPAQVRQLKEAFTLLDSDGNGTVSSQDLAEMMVSLGLPADVASEAEATRMLALMPQPLTFSSFLTGMSGLLGRLSSVADLNQAFSAFEDDAPAAGAAGQKSESRIHVDELRELLVESGMSEADVNQCFKSFTKPGGFSGDWFYYKDFISLVKGDEEVNSN</sequence>
<dbReference type="SUPFAM" id="SSF48208">
    <property type="entry name" value="Six-hairpin glycosidases"/>
    <property type="match status" value="1"/>
</dbReference>
<dbReference type="AlphaFoldDB" id="A0A9P5G119"/>
<dbReference type="InterPro" id="IPR002048">
    <property type="entry name" value="EF_hand_dom"/>
</dbReference>
<dbReference type="EMBL" id="QQZK01000196">
    <property type="protein sequence ID" value="KAF5094255.1"/>
    <property type="molecule type" value="Genomic_DNA"/>
</dbReference>
<reference evidence="3" key="2">
    <citation type="submission" date="2020-01" db="EMBL/GenBank/DDBJ databases">
        <authorList>
            <person name="Perkins V."/>
            <person name="Lessard M.-H."/>
            <person name="Dugat-Bony E."/>
            <person name="Frenette M."/>
            <person name="Labrie S."/>
        </authorList>
    </citation>
    <scope>NUCLEOTIDE SEQUENCE</scope>
    <source>
        <strain evidence="3">LMA-70</strain>
    </source>
</reference>
<dbReference type="Gene3D" id="1.50.10.10">
    <property type="match status" value="1"/>
</dbReference>
<name>A0A9P5G119_GEOCN</name>
<keyword evidence="1" id="KW-0106">Calcium</keyword>
<dbReference type="InterPro" id="IPR011992">
    <property type="entry name" value="EF-hand-dom_pair"/>
</dbReference>
<dbReference type="Pfam" id="PF06202">
    <property type="entry name" value="GDE_C"/>
    <property type="match status" value="1"/>
</dbReference>
<protein>
    <recommendedName>
        <fullName evidence="2">EF-hand domain-containing protein</fullName>
    </recommendedName>
</protein>
<feature type="domain" description="EF-hand" evidence="2">
    <location>
        <begin position="372"/>
        <end position="407"/>
    </location>
</feature>
<organism evidence="3 4">
    <name type="scientific">Geotrichum candidum</name>
    <name type="common">Oospora lactis</name>
    <name type="synonym">Dipodascus geotrichum</name>
    <dbReference type="NCBI Taxonomy" id="1173061"/>
    <lineage>
        <taxon>Eukaryota</taxon>
        <taxon>Fungi</taxon>
        <taxon>Dikarya</taxon>
        <taxon>Ascomycota</taxon>
        <taxon>Saccharomycotina</taxon>
        <taxon>Dipodascomycetes</taxon>
        <taxon>Dipodascales</taxon>
        <taxon>Dipodascaceae</taxon>
        <taxon>Geotrichum</taxon>
    </lineage>
</organism>
<gene>
    <name evidence="3" type="ORF">DV451_005056</name>
</gene>
<dbReference type="SUPFAM" id="SSF47473">
    <property type="entry name" value="EF-hand"/>
    <property type="match status" value="1"/>
</dbReference>
<dbReference type="PROSITE" id="PS50222">
    <property type="entry name" value="EF_HAND_2"/>
    <property type="match status" value="1"/>
</dbReference>
<dbReference type="Pfam" id="PF13405">
    <property type="entry name" value="EF-hand_6"/>
    <property type="match status" value="1"/>
</dbReference>
<evidence type="ECO:0000313" key="3">
    <source>
        <dbReference type="EMBL" id="KAF5094255.1"/>
    </source>
</evidence>
<dbReference type="SMART" id="SM00054">
    <property type="entry name" value="EFh"/>
    <property type="match status" value="1"/>
</dbReference>
<dbReference type="InterPro" id="IPR018247">
    <property type="entry name" value="EF_Hand_1_Ca_BS"/>
</dbReference>
<dbReference type="Gene3D" id="1.10.238.10">
    <property type="entry name" value="EF-hand"/>
    <property type="match status" value="1"/>
</dbReference>
<evidence type="ECO:0000259" key="2">
    <source>
        <dbReference type="PROSITE" id="PS50222"/>
    </source>
</evidence>
<dbReference type="PANTHER" id="PTHR10569">
    <property type="entry name" value="GLYCOGEN DEBRANCHING ENZYME"/>
    <property type="match status" value="1"/>
</dbReference>
<dbReference type="GO" id="GO:0005509">
    <property type="term" value="F:calcium ion binding"/>
    <property type="evidence" value="ECO:0007669"/>
    <property type="project" value="InterPro"/>
</dbReference>
<dbReference type="GO" id="GO:0005980">
    <property type="term" value="P:glycogen catabolic process"/>
    <property type="evidence" value="ECO:0007669"/>
    <property type="project" value="InterPro"/>
</dbReference>
<dbReference type="PANTHER" id="PTHR10569:SF2">
    <property type="entry name" value="GLYCOGEN DEBRANCHING ENZYME"/>
    <property type="match status" value="1"/>
</dbReference>
<evidence type="ECO:0000256" key="1">
    <source>
        <dbReference type="ARBA" id="ARBA00022837"/>
    </source>
</evidence>
<evidence type="ECO:0000313" key="4">
    <source>
        <dbReference type="Proteomes" id="UP000750522"/>
    </source>
</evidence>
<dbReference type="InterPro" id="IPR012341">
    <property type="entry name" value="6hp_glycosidase-like_sf"/>
</dbReference>
<dbReference type="GO" id="GO:0004134">
    <property type="term" value="F:4-alpha-glucanotransferase activity"/>
    <property type="evidence" value="ECO:0007669"/>
    <property type="project" value="InterPro"/>
</dbReference>
<dbReference type="PROSITE" id="PS00018">
    <property type="entry name" value="EF_HAND_1"/>
    <property type="match status" value="1"/>
</dbReference>
<comment type="caution">
    <text evidence="3">The sequence shown here is derived from an EMBL/GenBank/DDBJ whole genome shotgun (WGS) entry which is preliminary data.</text>
</comment>
<dbReference type="InterPro" id="IPR008928">
    <property type="entry name" value="6-hairpin_glycosidase_sf"/>
</dbReference>
<proteinExistence type="predicted"/>